<dbReference type="Gene3D" id="3.40.50.620">
    <property type="entry name" value="HUPs"/>
    <property type="match status" value="1"/>
</dbReference>
<feature type="domain" description="UspA" evidence="2">
    <location>
        <begin position="67"/>
        <end position="211"/>
    </location>
</feature>
<proteinExistence type="inferred from homology"/>
<gene>
    <name evidence="3" type="ORF">SAMN04488691_10117</name>
</gene>
<reference evidence="3 4" key="1">
    <citation type="submission" date="2016-10" db="EMBL/GenBank/DDBJ databases">
        <authorList>
            <person name="de Groot N.N."/>
        </authorList>
    </citation>
    <scope>NUCLEOTIDE SEQUENCE [LARGE SCALE GENOMIC DNA]</scope>
    <source>
        <strain evidence="3 4">CDM_5</strain>
    </source>
</reference>
<dbReference type="InterPro" id="IPR014729">
    <property type="entry name" value="Rossmann-like_a/b/a_fold"/>
</dbReference>
<accession>A0A1H7FGR6</accession>
<dbReference type="InterPro" id="IPR006016">
    <property type="entry name" value="UspA"/>
</dbReference>
<dbReference type="Proteomes" id="UP000183894">
    <property type="component" value="Unassembled WGS sequence"/>
</dbReference>
<dbReference type="CDD" id="cd00293">
    <property type="entry name" value="USP-like"/>
    <property type="match status" value="1"/>
</dbReference>
<evidence type="ECO:0000313" key="4">
    <source>
        <dbReference type="Proteomes" id="UP000183894"/>
    </source>
</evidence>
<dbReference type="AlphaFoldDB" id="A0A1H7FGR6"/>
<evidence type="ECO:0000256" key="1">
    <source>
        <dbReference type="ARBA" id="ARBA00008791"/>
    </source>
</evidence>
<dbReference type="PANTHER" id="PTHR46268">
    <property type="entry name" value="STRESS RESPONSE PROTEIN NHAX"/>
    <property type="match status" value="1"/>
</dbReference>
<dbReference type="Pfam" id="PF00582">
    <property type="entry name" value="Usp"/>
    <property type="match status" value="1"/>
</dbReference>
<evidence type="ECO:0000313" key="3">
    <source>
        <dbReference type="EMBL" id="SEK25323.1"/>
    </source>
</evidence>
<dbReference type="PANTHER" id="PTHR46268:SF6">
    <property type="entry name" value="UNIVERSAL STRESS PROTEIN UP12"/>
    <property type="match status" value="1"/>
</dbReference>
<dbReference type="SUPFAM" id="SSF52402">
    <property type="entry name" value="Adenine nucleotide alpha hydrolases-like"/>
    <property type="match status" value="1"/>
</dbReference>
<sequence>MSVSGTKDTPTEPTNLRTEVRYIVLTNDILATSDCDTDSRKNLTSKLSKYSATVKYAESEPTGMAIETILLAVGAGDTDRLDRLAEETIDVAGPTGATVVIGHVFTKSEYNDALDNLDFDVTAEEVSGDDVARRHATVRDIVRKLEEADVDYIVRGAVGDYADELVDLAKDIDADRLLVGGRKRSPAGKAVFGSLAQEVMLESPCPVTFVRADTK</sequence>
<name>A0A1H7FGR6_HALLR</name>
<comment type="similarity">
    <text evidence="1">Belongs to the universal stress protein A family.</text>
</comment>
<evidence type="ECO:0000259" key="2">
    <source>
        <dbReference type="Pfam" id="PF00582"/>
    </source>
</evidence>
<dbReference type="EMBL" id="FOAD01000001">
    <property type="protein sequence ID" value="SEK25323.1"/>
    <property type="molecule type" value="Genomic_DNA"/>
</dbReference>
<protein>
    <submittedName>
        <fullName evidence="3">Nucleotide-binding universal stress protein, UspA family</fullName>
    </submittedName>
</protein>
<organism evidence="3 4">
    <name type="scientific">Haloferax larsenii</name>
    <dbReference type="NCBI Taxonomy" id="302484"/>
    <lineage>
        <taxon>Archaea</taxon>
        <taxon>Methanobacteriati</taxon>
        <taxon>Methanobacteriota</taxon>
        <taxon>Stenosarchaea group</taxon>
        <taxon>Halobacteria</taxon>
        <taxon>Halobacteriales</taxon>
        <taxon>Haloferacaceae</taxon>
        <taxon>Haloferax</taxon>
    </lineage>
</organism>